<comment type="caution">
    <text evidence="8">The sequence shown here is derived from an EMBL/GenBank/DDBJ whole genome shotgun (WGS) entry which is preliminary data.</text>
</comment>
<keyword evidence="2" id="KW-1003">Cell membrane</keyword>
<evidence type="ECO:0000256" key="4">
    <source>
        <dbReference type="ARBA" id="ARBA00022989"/>
    </source>
</evidence>
<keyword evidence="9" id="KW-1185">Reference proteome</keyword>
<dbReference type="Proteomes" id="UP000708298">
    <property type="component" value="Unassembled WGS sequence"/>
</dbReference>
<comment type="subcellular location">
    <subcellularLocation>
        <location evidence="1">Cell membrane</location>
        <topology evidence="1">Multi-pass membrane protein</topology>
    </subcellularLocation>
</comment>
<dbReference type="PANTHER" id="PTHR42709:SF6">
    <property type="entry name" value="UNDECAPRENYL PHOSPHATE TRANSPORTER A"/>
    <property type="match status" value="1"/>
</dbReference>
<feature type="transmembrane region" description="Helical" evidence="6">
    <location>
        <begin position="117"/>
        <end position="142"/>
    </location>
</feature>
<reference evidence="8" key="2">
    <citation type="submission" date="2021-01" db="EMBL/GenBank/DDBJ databases">
        <authorList>
            <person name="Mieszkin S."/>
            <person name="Pouder E."/>
            <person name="Alain K."/>
        </authorList>
    </citation>
    <scope>NUCLEOTIDE SEQUENCE</scope>
    <source>
        <strain evidence="8">HW T2.11</strain>
    </source>
</reference>
<gene>
    <name evidence="8" type="ORF">ASILVAE211_10290</name>
</gene>
<sequence length="192" mass="20795">MTAILVFVTAALRHPILQALSVIGATFILEDAATVVTAIQVQAGTISLAVGLGALYVGIVLGDIGLYGMGRLAAVIPWMERFIPPRRRDMGRDWLNSRLAKVILISRFLPGLRLPTYTTCGFLGASFLVFTLTAIGATLIWTSLLFSVSMKLGHYILAYLGAWHWVGIAVLCIVLLVASRLVARQLRGKETT</sequence>
<dbReference type="InterPro" id="IPR051311">
    <property type="entry name" value="DedA_domain"/>
</dbReference>
<evidence type="ECO:0000259" key="7">
    <source>
        <dbReference type="Pfam" id="PF09335"/>
    </source>
</evidence>
<organism evidence="8 9">
    <name type="scientific">Acidisoma silvae</name>
    <dbReference type="NCBI Taxonomy" id="2802396"/>
    <lineage>
        <taxon>Bacteria</taxon>
        <taxon>Pseudomonadati</taxon>
        <taxon>Pseudomonadota</taxon>
        <taxon>Alphaproteobacteria</taxon>
        <taxon>Acetobacterales</taxon>
        <taxon>Acidocellaceae</taxon>
        <taxon>Acidisoma</taxon>
    </lineage>
</organism>
<evidence type="ECO:0000256" key="5">
    <source>
        <dbReference type="ARBA" id="ARBA00023136"/>
    </source>
</evidence>
<accession>A0A963YRJ6</accession>
<evidence type="ECO:0000256" key="3">
    <source>
        <dbReference type="ARBA" id="ARBA00022692"/>
    </source>
</evidence>
<evidence type="ECO:0000256" key="1">
    <source>
        <dbReference type="ARBA" id="ARBA00004651"/>
    </source>
</evidence>
<evidence type="ECO:0000256" key="2">
    <source>
        <dbReference type="ARBA" id="ARBA00022475"/>
    </source>
</evidence>
<dbReference type="Pfam" id="PF09335">
    <property type="entry name" value="VTT_dom"/>
    <property type="match status" value="1"/>
</dbReference>
<dbReference type="GO" id="GO:0005886">
    <property type="term" value="C:plasma membrane"/>
    <property type="evidence" value="ECO:0007669"/>
    <property type="project" value="UniProtKB-SubCell"/>
</dbReference>
<evidence type="ECO:0000313" key="9">
    <source>
        <dbReference type="Proteomes" id="UP000708298"/>
    </source>
</evidence>
<dbReference type="AlphaFoldDB" id="A0A963YRJ6"/>
<dbReference type="RefSeq" id="WP_227321209.1">
    <property type="nucleotide sequence ID" value="NZ_JAESVB010000003.1"/>
</dbReference>
<keyword evidence="4 6" id="KW-1133">Transmembrane helix</keyword>
<reference evidence="8" key="1">
    <citation type="journal article" date="2021" name="Microorganisms">
        <title>Acidisoma silvae sp. nov. and Acidisomacellulosilytica sp. nov., Two Acidophilic Bacteria Isolated from Decaying Wood, Hydrolyzing Cellulose and Producing Poly-3-hydroxybutyrate.</title>
        <authorList>
            <person name="Mieszkin S."/>
            <person name="Pouder E."/>
            <person name="Uroz S."/>
            <person name="Simon-Colin C."/>
            <person name="Alain K."/>
        </authorList>
    </citation>
    <scope>NUCLEOTIDE SEQUENCE</scope>
    <source>
        <strain evidence="8">HW T2.11</strain>
    </source>
</reference>
<feature type="transmembrane region" description="Helical" evidence="6">
    <location>
        <begin position="162"/>
        <end position="183"/>
    </location>
</feature>
<proteinExistence type="predicted"/>
<dbReference type="EMBL" id="JAESVB010000003">
    <property type="protein sequence ID" value="MCB8875571.1"/>
    <property type="molecule type" value="Genomic_DNA"/>
</dbReference>
<name>A0A963YRJ6_9PROT</name>
<feature type="domain" description="VTT" evidence="7">
    <location>
        <begin position="43"/>
        <end position="147"/>
    </location>
</feature>
<evidence type="ECO:0000256" key="6">
    <source>
        <dbReference type="SAM" id="Phobius"/>
    </source>
</evidence>
<keyword evidence="3 6" id="KW-0812">Transmembrane</keyword>
<dbReference type="InterPro" id="IPR032816">
    <property type="entry name" value="VTT_dom"/>
</dbReference>
<evidence type="ECO:0000313" key="8">
    <source>
        <dbReference type="EMBL" id="MCB8875571.1"/>
    </source>
</evidence>
<protein>
    <submittedName>
        <fullName evidence="8">VTT domain-containing protein</fullName>
    </submittedName>
</protein>
<dbReference type="PANTHER" id="PTHR42709">
    <property type="entry name" value="ALKALINE PHOSPHATASE LIKE PROTEIN"/>
    <property type="match status" value="1"/>
</dbReference>
<feature type="transmembrane region" description="Helical" evidence="6">
    <location>
        <begin position="48"/>
        <end position="69"/>
    </location>
</feature>
<keyword evidence="5 6" id="KW-0472">Membrane</keyword>